<evidence type="ECO:0000313" key="7">
    <source>
        <dbReference type="Proteomes" id="UP000230935"/>
    </source>
</evidence>
<evidence type="ECO:0000256" key="4">
    <source>
        <dbReference type="ARBA" id="ARBA00048782"/>
    </source>
</evidence>
<evidence type="ECO:0000256" key="2">
    <source>
        <dbReference type="ARBA" id="ARBA00023002"/>
    </source>
</evidence>
<dbReference type="AlphaFoldDB" id="A0A2H0W206"/>
<dbReference type="PANTHER" id="PTHR43774:SF1">
    <property type="entry name" value="PEPTIDE METHIONINE SULFOXIDE REDUCTASE MSRA 2"/>
    <property type="match status" value="1"/>
</dbReference>
<keyword evidence="2" id="KW-0560">Oxidoreductase</keyword>
<comment type="catalytic activity">
    <reaction evidence="3">
        <text>L-methionyl-[protein] + [thioredoxin]-disulfide + H2O = L-methionyl-(S)-S-oxide-[protein] + [thioredoxin]-dithiol</text>
        <dbReference type="Rhea" id="RHEA:14217"/>
        <dbReference type="Rhea" id="RHEA-COMP:10698"/>
        <dbReference type="Rhea" id="RHEA-COMP:10700"/>
        <dbReference type="Rhea" id="RHEA-COMP:12313"/>
        <dbReference type="Rhea" id="RHEA-COMP:12315"/>
        <dbReference type="ChEBI" id="CHEBI:15377"/>
        <dbReference type="ChEBI" id="CHEBI:16044"/>
        <dbReference type="ChEBI" id="CHEBI:29950"/>
        <dbReference type="ChEBI" id="CHEBI:44120"/>
        <dbReference type="ChEBI" id="CHEBI:50058"/>
        <dbReference type="EC" id="1.8.4.11"/>
    </reaction>
</comment>
<comment type="catalytic activity">
    <reaction evidence="4">
        <text>[thioredoxin]-disulfide + L-methionine + H2O = L-methionine (S)-S-oxide + [thioredoxin]-dithiol</text>
        <dbReference type="Rhea" id="RHEA:19993"/>
        <dbReference type="Rhea" id="RHEA-COMP:10698"/>
        <dbReference type="Rhea" id="RHEA-COMP:10700"/>
        <dbReference type="ChEBI" id="CHEBI:15377"/>
        <dbReference type="ChEBI" id="CHEBI:29950"/>
        <dbReference type="ChEBI" id="CHEBI:50058"/>
        <dbReference type="ChEBI" id="CHEBI:57844"/>
        <dbReference type="ChEBI" id="CHEBI:58772"/>
        <dbReference type="EC" id="1.8.4.11"/>
    </reaction>
</comment>
<feature type="non-terminal residue" evidence="6">
    <location>
        <position position="113"/>
    </location>
</feature>
<dbReference type="HAMAP" id="MF_01401">
    <property type="entry name" value="MsrA"/>
    <property type="match status" value="1"/>
</dbReference>
<comment type="caution">
    <text evidence="6">The sequence shown here is derived from an EMBL/GenBank/DDBJ whole genome shotgun (WGS) entry which is preliminary data.</text>
</comment>
<accession>A0A2H0W206</accession>
<dbReference type="EC" id="1.8.4.11" evidence="1"/>
<reference evidence="7" key="1">
    <citation type="submission" date="2017-09" db="EMBL/GenBank/DDBJ databases">
        <title>Depth-based differentiation of microbial function through sediment-hosted aquifers and enrichment of novel symbionts in the deep terrestrial subsurface.</title>
        <authorList>
            <person name="Probst A.J."/>
            <person name="Ladd B."/>
            <person name="Jarett J.K."/>
            <person name="Geller-Mcgrath D.E."/>
            <person name="Sieber C.M.K."/>
            <person name="Emerson J.B."/>
            <person name="Anantharaman K."/>
            <person name="Thomas B.C."/>
            <person name="Malmstrom R."/>
            <person name="Stieglmeier M."/>
            <person name="Klingl A."/>
            <person name="Woyke T."/>
            <person name="Ryan C.M."/>
            <person name="Banfield J.F."/>
        </authorList>
    </citation>
    <scope>NUCLEOTIDE SEQUENCE [LARGE SCALE GENOMIC DNA]</scope>
</reference>
<dbReference type="InterPro" id="IPR002569">
    <property type="entry name" value="Met_Sox_Rdtase_MsrA_dom"/>
</dbReference>
<dbReference type="SUPFAM" id="SSF55068">
    <property type="entry name" value="Peptide methionine sulfoxide reductase"/>
    <property type="match status" value="1"/>
</dbReference>
<dbReference type="GO" id="GO:0008113">
    <property type="term" value="F:peptide-methionine (S)-S-oxide reductase activity"/>
    <property type="evidence" value="ECO:0007669"/>
    <property type="project" value="UniProtKB-EC"/>
</dbReference>
<dbReference type="NCBIfam" id="TIGR00401">
    <property type="entry name" value="msrA"/>
    <property type="match status" value="1"/>
</dbReference>
<evidence type="ECO:0000259" key="5">
    <source>
        <dbReference type="Pfam" id="PF01625"/>
    </source>
</evidence>
<dbReference type="Proteomes" id="UP000230935">
    <property type="component" value="Unassembled WGS sequence"/>
</dbReference>
<evidence type="ECO:0000256" key="3">
    <source>
        <dbReference type="ARBA" id="ARBA00047806"/>
    </source>
</evidence>
<name>A0A2H0W206_9BACT</name>
<proteinExistence type="inferred from homology"/>
<feature type="domain" description="Peptide methionine sulphoxide reductase MsrA" evidence="5">
    <location>
        <begin position="6"/>
        <end position="113"/>
    </location>
</feature>
<protein>
    <recommendedName>
        <fullName evidence="1">peptide-methionine (S)-S-oxide reductase</fullName>
        <ecNumber evidence="1">1.8.4.11</ecNumber>
    </recommendedName>
</protein>
<evidence type="ECO:0000256" key="1">
    <source>
        <dbReference type="ARBA" id="ARBA00012502"/>
    </source>
</evidence>
<gene>
    <name evidence="6" type="primary">msrA</name>
    <name evidence="6" type="ORF">COT81_01750</name>
</gene>
<organism evidence="6 7">
    <name type="scientific">Candidatus Buchananbacteria bacterium CG10_big_fil_rev_8_21_14_0_10_42_9</name>
    <dbReference type="NCBI Taxonomy" id="1974526"/>
    <lineage>
        <taxon>Bacteria</taxon>
        <taxon>Candidatus Buchananiibacteriota</taxon>
    </lineage>
</organism>
<dbReference type="InterPro" id="IPR036509">
    <property type="entry name" value="Met_Sox_Rdtase_MsrA_sf"/>
</dbReference>
<dbReference type="EMBL" id="PEZZ01000010">
    <property type="protein sequence ID" value="PIS05327.1"/>
    <property type="molecule type" value="Genomic_DNA"/>
</dbReference>
<evidence type="ECO:0000313" key="6">
    <source>
        <dbReference type="EMBL" id="PIS05327.1"/>
    </source>
</evidence>
<dbReference type="Gene3D" id="3.30.1060.10">
    <property type="entry name" value="Peptide methionine sulphoxide reductase MsrA"/>
    <property type="match status" value="1"/>
</dbReference>
<dbReference type="Pfam" id="PF01625">
    <property type="entry name" value="PMSR"/>
    <property type="match status" value="1"/>
</dbReference>
<sequence length="113" mass="12343">MNKQETIVLGGGCFWCTEAVFSELKGVISVAPGYAGGNTQNPTYEQVCTGATNHAEVIRVEFDPAQISLEDILEIFFATHDPTTLNQQGADTGTQYRSAIYYTSDAQKETIEK</sequence>
<dbReference type="PANTHER" id="PTHR43774">
    <property type="entry name" value="PEPTIDE METHIONINE SULFOXIDE REDUCTASE"/>
    <property type="match status" value="1"/>
</dbReference>